<sequence>MPTSVSKAPHSPPVAPPSQSPTLPALMFEPPSGLRAERSTPHANKNLSHLLSVDTNENEEHDKSHLNEEDEADIKGRREQVRRRYTFNFVFYLQRQPAIPCSHWPRFLKNAEESSSRLQSSVGEEL</sequence>
<organism evidence="2">
    <name type="scientific">Timema monikensis</name>
    <dbReference type="NCBI Taxonomy" id="170555"/>
    <lineage>
        <taxon>Eukaryota</taxon>
        <taxon>Metazoa</taxon>
        <taxon>Ecdysozoa</taxon>
        <taxon>Arthropoda</taxon>
        <taxon>Hexapoda</taxon>
        <taxon>Insecta</taxon>
        <taxon>Pterygota</taxon>
        <taxon>Neoptera</taxon>
        <taxon>Polyneoptera</taxon>
        <taxon>Phasmatodea</taxon>
        <taxon>Timematodea</taxon>
        <taxon>Timematoidea</taxon>
        <taxon>Timematidae</taxon>
        <taxon>Timema</taxon>
    </lineage>
</organism>
<reference evidence="2" key="1">
    <citation type="submission" date="2020-11" db="EMBL/GenBank/DDBJ databases">
        <authorList>
            <person name="Tran Van P."/>
        </authorList>
    </citation>
    <scope>NUCLEOTIDE SEQUENCE</scope>
</reference>
<feature type="compositionally biased region" description="Pro residues" evidence="1">
    <location>
        <begin position="10"/>
        <end position="19"/>
    </location>
</feature>
<gene>
    <name evidence="2" type="ORF">TMSB3V08_LOCUS11994</name>
</gene>
<feature type="region of interest" description="Disordered" evidence="1">
    <location>
        <begin position="1"/>
        <end position="77"/>
    </location>
</feature>
<accession>A0A7R9EJT0</accession>
<dbReference type="EMBL" id="OB799739">
    <property type="protein sequence ID" value="CAD7435347.1"/>
    <property type="molecule type" value="Genomic_DNA"/>
</dbReference>
<protein>
    <submittedName>
        <fullName evidence="2">Uncharacterized protein</fullName>
    </submittedName>
</protein>
<feature type="compositionally biased region" description="Basic and acidic residues" evidence="1">
    <location>
        <begin position="58"/>
        <end position="77"/>
    </location>
</feature>
<dbReference type="AlphaFoldDB" id="A0A7R9EJT0"/>
<feature type="compositionally biased region" description="Polar residues" evidence="1">
    <location>
        <begin position="41"/>
        <end position="55"/>
    </location>
</feature>
<proteinExistence type="predicted"/>
<evidence type="ECO:0000256" key="1">
    <source>
        <dbReference type="SAM" id="MobiDB-lite"/>
    </source>
</evidence>
<name>A0A7R9EJT0_9NEOP</name>
<evidence type="ECO:0000313" key="2">
    <source>
        <dbReference type="EMBL" id="CAD7435347.1"/>
    </source>
</evidence>